<dbReference type="SMART" id="SM00827">
    <property type="entry name" value="PKS_AT"/>
    <property type="match status" value="1"/>
</dbReference>
<dbReference type="Proteomes" id="UP000620559">
    <property type="component" value="Unassembled WGS sequence"/>
</dbReference>
<evidence type="ECO:0000256" key="4">
    <source>
        <dbReference type="ARBA" id="ARBA00022679"/>
    </source>
</evidence>
<comment type="cofactor">
    <cofactor evidence="1">
        <name>pantetheine 4'-phosphate</name>
        <dbReference type="ChEBI" id="CHEBI:47942"/>
    </cofactor>
</comment>
<dbReference type="CDD" id="cd08953">
    <property type="entry name" value="KR_2_SDR_x"/>
    <property type="match status" value="1"/>
</dbReference>
<feature type="domain" description="Carrier" evidence="6">
    <location>
        <begin position="867"/>
        <end position="943"/>
    </location>
</feature>
<keyword evidence="3" id="KW-0597">Phosphoprotein</keyword>
<evidence type="ECO:0000313" key="8">
    <source>
        <dbReference type="Proteomes" id="UP000620559"/>
    </source>
</evidence>
<dbReference type="SMART" id="SM00822">
    <property type="entry name" value="PKS_KR"/>
    <property type="match status" value="1"/>
</dbReference>
<comment type="caution">
    <text evidence="7">The sequence shown here is derived from an EMBL/GenBank/DDBJ whole genome shotgun (WGS) entry which is preliminary data.</text>
</comment>
<accession>A0A8J7FJH7</accession>
<keyword evidence="2" id="KW-0596">Phosphopantetheine</keyword>
<gene>
    <name evidence="7" type="ORF">IQ247_20190</name>
</gene>
<sequence length="976" mass="109168">PSLTNTAIAQPAIFVIEYALTQLWMSWGIRPQAAIGHSIGEYVGAAIANVFSLEDALEIVAMRGQLMQKCPPGAMLAVSLTESEIKSYLTKNLTIAVINASKMCVVSGADDAIKQLEAKLTAREITCRRLHTSHGFHSPMMESAVKPFVRKMQQVKLNSPQLPFISNVTGTWITPEQATDVNYWGNHLRQTVRFADGMNEVLQQSSPILLEVGAGRTLSAIAKQAIGKQSILCLTSLRHPQEKKSDGDLILNTLGQLWKSGIKVDWNGFHAGEKRQRIPLPTYPFERKRYWIQLQENNLASQQQEDLQTTKKSDIADWFYFPSWKRSVISNRLELNAEEQGGKRRGAQSFSWVLFVDECGLGSQLAQQLQQLEQDVVVVKAGKEFSQQNESYTIAPDNPEDYDKLFESVQLSGKIIQIVYLWQLASDIQEISSDFEHLLYLTQAVANQSLNKDSTTVKLSVVTNELHDVVGVETINPARTTILGLCKVIPQEYPQIRCQNIDVVIPAIRSPLTPLEKEGNHELHPLDKEENDKSALLDKGGWGDLITELTTPTPDSIVAYRNNHRWIQTFESFPLSEVNTATIPLKNNGVYLIAGDLVEGLGLVFAQYLAQKFQAKLILIGRSGIPEKHDWEKWLATHGQNDPVSHSIRKLQGLEALGQGLLFFSADLTDEAKIPEIIDKADEHFDEINGIIHAGVMGDRASCLIKSLNRNEIKHQFSSKVHGLLNLEKALQHKTPDFYLLQSSLSCIVGGIGFSAYAGANIFMDTLARERNKQGSTPWISINWDACQLEEVGNTPTGSALLDLAMTPQEVWDVTERILSQSQISQIVVTPTDLQTRIHESTQIKVSDENQQSNNYTRPELSTTYQAPRNEIEQKIAQAMQDLLGIEKVGIHDNFFELGGHSLLAIQAVTRIRQEWNVELPMRQFLFESPTVAGIAKIIEENLNQNQAEIADMLSQIEQMETEQVEEILKKNDSET</sequence>
<dbReference type="InterPro" id="IPR001227">
    <property type="entry name" value="Ac_transferase_dom_sf"/>
</dbReference>
<evidence type="ECO:0000313" key="7">
    <source>
        <dbReference type="EMBL" id="MBE9214961.1"/>
    </source>
</evidence>
<keyword evidence="4" id="KW-0808">Transferase</keyword>
<name>A0A8J7FJH7_9CYAN</name>
<proteinExistence type="predicted"/>
<dbReference type="RefSeq" id="WP_193922928.1">
    <property type="nucleotide sequence ID" value="NZ_JADEWL010000079.1"/>
</dbReference>
<evidence type="ECO:0000256" key="5">
    <source>
        <dbReference type="SAM" id="Coils"/>
    </source>
</evidence>
<protein>
    <submittedName>
        <fullName evidence="7">Acyltransferase domain-containing protein</fullName>
    </submittedName>
</protein>
<keyword evidence="7" id="KW-0012">Acyltransferase</keyword>
<dbReference type="Gene3D" id="3.40.50.720">
    <property type="entry name" value="NAD(P)-binding Rossmann-like Domain"/>
    <property type="match status" value="1"/>
</dbReference>
<dbReference type="InterPro" id="IPR016036">
    <property type="entry name" value="Malonyl_transacylase_ACP-bd"/>
</dbReference>
<dbReference type="PROSITE" id="PS00012">
    <property type="entry name" value="PHOSPHOPANTETHEINE"/>
    <property type="match status" value="1"/>
</dbReference>
<dbReference type="PROSITE" id="PS50075">
    <property type="entry name" value="CARRIER"/>
    <property type="match status" value="1"/>
</dbReference>
<dbReference type="InterPro" id="IPR009081">
    <property type="entry name" value="PP-bd_ACP"/>
</dbReference>
<dbReference type="SUPFAM" id="SSF55048">
    <property type="entry name" value="Probable ACP-binding domain of malonyl-CoA ACP transacylase"/>
    <property type="match status" value="1"/>
</dbReference>
<evidence type="ECO:0000256" key="1">
    <source>
        <dbReference type="ARBA" id="ARBA00001957"/>
    </source>
</evidence>
<dbReference type="InterPro" id="IPR013968">
    <property type="entry name" value="PKS_KR"/>
</dbReference>
<dbReference type="Pfam" id="PF21394">
    <property type="entry name" value="Beta-ketacyl_N"/>
    <property type="match status" value="1"/>
</dbReference>
<dbReference type="Pfam" id="PF00550">
    <property type="entry name" value="PP-binding"/>
    <property type="match status" value="1"/>
</dbReference>
<evidence type="ECO:0000259" key="6">
    <source>
        <dbReference type="PROSITE" id="PS50075"/>
    </source>
</evidence>
<dbReference type="InterPro" id="IPR006162">
    <property type="entry name" value="Ppantetheine_attach_site"/>
</dbReference>
<dbReference type="PANTHER" id="PTHR43775:SF51">
    <property type="entry name" value="INACTIVE PHENOLPHTHIOCEROL SYNTHESIS POLYKETIDE SYNTHASE TYPE I PKS1-RELATED"/>
    <property type="match status" value="1"/>
</dbReference>
<evidence type="ECO:0000256" key="2">
    <source>
        <dbReference type="ARBA" id="ARBA00022450"/>
    </source>
</evidence>
<dbReference type="InterPro" id="IPR029058">
    <property type="entry name" value="AB_hydrolase_fold"/>
</dbReference>
<dbReference type="SUPFAM" id="SSF47336">
    <property type="entry name" value="ACP-like"/>
    <property type="match status" value="1"/>
</dbReference>
<feature type="non-terminal residue" evidence="7">
    <location>
        <position position="1"/>
    </location>
</feature>
<dbReference type="InterPro" id="IPR057326">
    <property type="entry name" value="KR_dom"/>
</dbReference>
<dbReference type="SUPFAM" id="SSF52151">
    <property type="entry name" value="FabD/lysophospholipase-like"/>
    <property type="match status" value="1"/>
</dbReference>
<evidence type="ECO:0000256" key="3">
    <source>
        <dbReference type="ARBA" id="ARBA00022553"/>
    </source>
</evidence>
<dbReference type="InterPro" id="IPR014043">
    <property type="entry name" value="Acyl_transferase_dom"/>
</dbReference>
<dbReference type="InterPro" id="IPR016035">
    <property type="entry name" value="Acyl_Trfase/lysoPLipase"/>
</dbReference>
<dbReference type="Pfam" id="PF08659">
    <property type="entry name" value="KR"/>
    <property type="match status" value="1"/>
</dbReference>
<keyword evidence="5" id="KW-0175">Coiled coil</keyword>
<reference evidence="7" key="1">
    <citation type="submission" date="2020-10" db="EMBL/GenBank/DDBJ databases">
        <authorList>
            <person name="Castelo-Branco R."/>
            <person name="Eusebio N."/>
            <person name="Adriana R."/>
            <person name="Vieira A."/>
            <person name="Brugerolle De Fraissinette N."/>
            <person name="Rezende De Castro R."/>
            <person name="Schneider M.P."/>
            <person name="Vasconcelos V."/>
            <person name="Leao P.N."/>
        </authorList>
    </citation>
    <scope>NUCLEOTIDE SEQUENCE</scope>
    <source>
        <strain evidence="7">LEGE 06105</strain>
    </source>
</reference>
<dbReference type="Gene3D" id="3.40.366.10">
    <property type="entry name" value="Malonyl-Coenzyme A Acyl Carrier Protein, domain 2"/>
    <property type="match status" value="1"/>
</dbReference>
<keyword evidence="8" id="KW-1185">Reference proteome</keyword>
<dbReference type="InterPro" id="IPR049490">
    <property type="entry name" value="C883_1060-like_KR_N"/>
</dbReference>
<dbReference type="EMBL" id="JADEWL010000079">
    <property type="protein sequence ID" value="MBE9214961.1"/>
    <property type="molecule type" value="Genomic_DNA"/>
</dbReference>
<feature type="coiled-coil region" evidence="5">
    <location>
        <begin position="936"/>
        <end position="963"/>
    </location>
</feature>
<dbReference type="FunFam" id="1.10.1200.10:FF:000005">
    <property type="entry name" value="Nonribosomal peptide synthetase 1"/>
    <property type="match status" value="1"/>
</dbReference>
<dbReference type="PANTHER" id="PTHR43775">
    <property type="entry name" value="FATTY ACID SYNTHASE"/>
    <property type="match status" value="1"/>
</dbReference>
<organism evidence="7 8">
    <name type="scientific">Plectonema cf. radiosum LEGE 06105</name>
    <dbReference type="NCBI Taxonomy" id="945769"/>
    <lineage>
        <taxon>Bacteria</taxon>
        <taxon>Bacillati</taxon>
        <taxon>Cyanobacteriota</taxon>
        <taxon>Cyanophyceae</taxon>
        <taxon>Oscillatoriophycideae</taxon>
        <taxon>Oscillatoriales</taxon>
        <taxon>Microcoleaceae</taxon>
        <taxon>Plectonema</taxon>
    </lineage>
</organism>
<dbReference type="InterPro" id="IPR036291">
    <property type="entry name" value="NAD(P)-bd_dom_sf"/>
</dbReference>
<dbReference type="AlphaFoldDB" id="A0A8J7FJH7"/>
<dbReference type="InterPro" id="IPR050091">
    <property type="entry name" value="PKS_NRPS_Biosynth_Enz"/>
</dbReference>
<dbReference type="InterPro" id="IPR036736">
    <property type="entry name" value="ACP-like_sf"/>
</dbReference>
<dbReference type="Pfam" id="PF00698">
    <property type="entry name" value="Acyl_transf_1"/>
    <property type="match status" value="1"/>
</dbReference>
<dbReference type="GO" id="GO:0004312">
    <property type="term" value="F:fatty acid synthase activity"/>
    <property type="evidence" value="ECO:0007669"/>
    <property type="project" value="TreeGrafter"/>
</dbReference>
<dbReference type="GO" id="GO:0006633">
    <property type="term" value="P:fatty acid biosynthetic process"/>
    <property type="evidence" value="ECO:0007669"/>
    <property type="project" value="TreeGrafter"/>
</dbReference>
<dbReference type="SUPFAM" id="SSF51735">
    <property type="entry name" value="NAD(P)-binding Rossmann-fold domains"/>
    <property type="match status" value="2"/>
</dbReference>
<dbReference type="Gene3D" id="3.40.50.1820">
    <property type="entry name" value="alpha/beta hydrolase"/>
    <property type="match status" value="1"/>
</dbReference>